<dbReference type="GO" id="GO:0042773">
    <property type="term" value="P:ATP synthesis coupled electron transport"/>
    <property type="evidence" value="ECO:0007669"/>
    <property type="project" value="InterPro"/>
</dbReference>
<dbReference type="OrthoDB" id="7553271at2759"/>
<evidence type="ECO:0000256" key="9">
    <source>
        <dbReference type="ARBA" id="ARBA00023027"/>
    </source>
</evidence>
<name>S8CFF3_9LAMI</name>
<dbReference type="GO" id="GO:0009535">
    <property type="term" value="C:chloroplast thylakoid membrane"/>
    <property type="evidence" value="ECO:0007669"/>
    <property type="project" value="UniProtKB-SubCell"/>
</dbReference>
<evidence type="ECO:0000256" key="12">
    <source>
        <dbReference type="ARBA" id="ARBA00048026"/>
    </source>
</evidence>
<dbReference type="AlphaFoldDB" id="S8CFF3"/>
<feature type="transmembrane region" description="Helical" evidence="13">
    <location>
        <begin position="113"/>
        <end position="134"/>
    </location>
</feature>
<keyword evidence="5" id="KW-0934">Plastid</keyword>
<dbReference type="GO" id="GO:0015990">
    <property type="term" value="P:electron transport coupled proton transport"/>
    <property type="evidence" value="ECO:0007669"/>
    <property type="project" value="TreeGrafter"/>
</dbReference>
<dbReference type="PANTHER" id="PTHR42829:SF2">
    <property type="entry name" value="NADH-UBIQUINONE OXIDOREDUCTASE CHAIN 5"/>
    <property type="match status" value="1"/>
</dbReference>
<keyword evidence="6 13" id="KW-0812">Transmembrane</keyword>
<evidence type="ECO:0000256" key="7">
    <source>
        <dbReference type="ARBA" id="ARBA00022967"/>
    </source>
</evidence>
<dbReference type="InterPro" id="IPR003945">
    <property type="entry name" value="NU5C-like"/>
</dbReference>
<comment type="catalytic activity">
    <reaction evidence="11">
        <text>a plastoquinone + NADPH + (n+1) H(+)(in) = a plastoquinol + NADP(+) + n H(+)(out)</text>
        <dbReference type="Rhea" id="RHEA:42612"/>
        <dbReference type="Rhea" id="RHEA-COMP:9561"/>
        <dbReference type="Rhea" id="RHEA-COMP:9562"/>
        <dbReference type="ChEBI" id="CHEBI:15378"/>
        <dbReference type="ChEBI" id="CHEBI:17757"/>
        <dbReference type="ChEBI" id="CHEBI:57783"/>
        <dbReference type="ChEBI" id="CHEBI:58349"/>
        <dbReference type="ChEBI" id="CHEBI:62192"/>
    </reaction>
</comment>
<protein>
    <recommendedName>
        <fullName evidence="14">NADH:quinone oxidoreductase/Mrp antiporter transmembrane domain-containing protein</fullName>
    </recommendedName>
</protein>
<evidence type="ECO:0000256" key="11">
    <source>
        <dbReference type="ARBA" id="ARBA00047726"/>
    </source>
</evidence>
<keyword evidence="16" id="KW-1185">Reference proteome</keyword>
<keyword evidence="4" id="KW-0813">Transport</keyword>
<dbReference type="Proteomes" id="UP000015453">
    <property type="component" value="Unassembled WGS sequence"/>
</dbReference>
<evidence type="ECO:0000259" key="14">
    <source>
        <dbReference type="Pfam" id="PF00361"/>
    </source>
</evidence>
<evidence type="ECO:0000313" key="15">
    <source>
        <dbReference type="EMBL" id="EPS65659.1"/>
    </source>
</evidence>
<evidence type="ECO:0000256" key="10">
    <source>
        <dbReference type="ARBA" id="ARBA00023136"/>
    </source>
</evidence>
<keyword evidence="8 13" id="KW-1133">Transmembrane helix</keyword>
<keyword evidence="10 13" id="KW-0472">Membrane</keyword>
<gene>
    <name evidence="15" type="ORF">M569_09112</name>
</gene>
<comment type="subcellular location">
    <subcellularLocation>
        <location evidence="1">Membrane</location>
        <topology evidence="1">Multi-pass membrane protein</topology>
    </subcellularLocation>
    <subcellularLocation>
        <location evidence="2">Plastid</location>
        <location evidence="2">Chloroplast thylakoid membrane</location>
    </subcellularLocation>
</comment>
<dbReference type="Pfam" id="PF00361">
    <property type="entry name" value="Proton_antipo_M"/>
    <property type="match status" value="1"/>
</dbReference>
<dbReference type="GO" id="GO:0008137">
    <property type="term" value="F:NADH dehydrogenase (ubiquinone) activity"/>
    <property type="evidence" value="ECO:0007669"/>
    <property type="project" value="InterPro"/>
</dbReference>
<feature type="non-terminal residue" evidence="15">
    <location>
        <position position="179"/>
    </location>
</feature>
<feature type="non-terminal residue" evidence="15">
    <location>
        <position position="1"/>
    </location>
</feature>
<feature type="transmembrane region" description="Helical" evidence="13">
    <location>
        <begin position="154"/>
        <end position="173"/>
    </location>
</feature>
<dbReference type="EMBL" id="AUSU01004108">
    <property type="protein sequence ID" value="EPS65659.1"/>
    <property type="molecule type" value="Genomic_DNA"/>
</dbReference>
<evidence type="ECO:0000256" key="4">
    <source>
        <dbReference type="ARBA" id="ARBA00022448"/>
    </source>
</evidence>
<proteinExistence type="inferred from homology"/>
<comment type="catalytic activity">
    <reaction evidence="12">
        <text>a plastoquinone + NADH + (n+1) H(+)(in) = a plastoquinol + NAD(+) + n H(+)(out)</text>
        <dbReference type="Rhea" id="RHEA:42608"/>
        <dbReference type="Rhea" id="RHEA-COMP:9561"/>
        <dbReference type="Rhea" id="RHEA-COMP:9562"/>
        <dbReference type="ChEBI" id="CHEBI:15378"/>
        <dbReference type="ChEBI" id="CHEBI:17757"/>
        <dbReference type="ChEBI" id="CHEBI:57540"/>
        <dbReference type="ChEBI" id="CHEBI:57945"/>
        <dbReference type="ChEBI" id="CHEBI:62192"/>
    </reaction>
</comment>
<evidence type="ECO:0000313" key="16">
    <source>
        <dbReference type="Proteomes" id="UP000015453"/>
    </source>
</evidence>
<sequence>LFLVVGRCVKRAQFPFNAWLLAAMRAPTPISSLVHSSTLVVAGVYILLQYRYCLVDVLDVLKYIRLLSLILRTFGLLNERDIKKLIAYSTMSHVSLIIYLLRFKLFKVVYFHLNIHAMFKSLIFMCFGFVILFSFHSQDKRLVSLNNLNPVIKIIYYFSCICLVGLPFLRGFFSKDLII</sequence>
<evidence type="ECO:0000256" key="13">
    <source>
        <dbReference type="SAM" id="Phobius"/>
    </source>
</evidence>
<dbReference type="PRINTS" id="PR01434">
    <property type="entry name" value="NADHDHGNASE5"/>
</dbReference>
<evidence type="ECO:0000256" key="1">
    <source>
        <dbReference type="ARBA" id="ARBA00004141"/>
    </source>
</evidence>
<evidence type="ECO:0000256" key="2">
    <source>
        <dbReference type="ARBA" id="ARBA00004334"/>
    </source>
</evidence>
<feature type="domain" description="NADH:quinone oxidoreductase/Mrp antiporter transmembrane" evidence="14">
    <location>
        <begin position="1"/>
        <end position="179"/>
    </location>
</feature>
<evidence type="ECO:0000256" key="3">
    <source>
        <dbReference type="ARBA" id="ARBA00008200"/>
    </source>
</evidence>
<comment type="similarity">
    <text evidence="3">Belongs to the complex I subunit 5 family.</text>
</comment>
<dbReference type="InterPro" id="IPR001750">
    <property type="entry name" value="ND/Mrp_TM"/>
</dbReference>
<reference evidence="15 16" key="1">
    <citation type="journal article" date="2013" name="BMC Genomics">
        <title>The miniature genome of a carnivorous plant Genlisea aurea contains a low number of genes and short non-coding sequences.</title>
        <authorList>
            <person name="Leushkin E.V."/>
            <person name="Sutormin R.A."/>
            <person name="Nabieva E.R."/>
            <person name="Penin A.A."/>
            <person name="Kondrashov A.S."/>
            <person name="Logacheva M.D."/>
        </authorList>
    </citation>
    <scope>NUCLEOTIDE SEQUENCE [LARGE SCALE GENOMIC DNA]</scope>
</reference>
<comment type="caution">
    <text evidence="15">The sequence shown here is derived from an EMBL/GenBank/DDBJ whole genome shotgun (WGS) entry which is preliminary data.</text>
</comment>
<feature type="transmembrane region" description="Helical" evidence="13">
    <location>
        <begin position="30"/>
        <end position="48"/>
    </location>
</feature>
<organism evidence="15 16">
    <name type="scientific">Genlisea aurea</name>
    <dbReference type="NCBI Taxonomy" id="192259"/>
    <lineage>
        <taxon>Eukaryota</taxon>
        <taxon>Viridiplantae</taxon>
        <taxon>Streptophyta</taxon>
        <taxon>Embryophyta</taxon>
        <taxon>Tracheophyta</taxon>
        <taxon>Spermatophyta</taxon>
        <taxon>Magnoliopsida</taxon>
        <taxon>eudicotyledons</taxon>
        <taxon>Gunneridae</taxon>
        <taxon>Pentapetalae</taxon>
        <taxon>asterids</taxon>
        <taxon>lamiids</taxon>
        <taxon>Lamiales</taxon>
        <taxon>Lentibulariaceae</taxon>
        <taxon>Genlisea</taxon>
    </lineage>
</organism>
<dbReference type="PANTHER" id="PTHR42829">
    <property type="entry name" value="NADH-UBIQUINONE OXIDOREDUCTASE CHAIN 5"/>
    <property type="match status" value="1"/>
</dbReference>
<evidence type="ECO:0000256" key="5">
    <source>
        <dbReference type="ARBA" id="ARBA00022640"/>
    </source>
</evidence>
<accession>S8CFF3</accession>
<keyword evidence="7" id="KW-1278">Translocase</keyword>
<evidence type="ECO:0000256" key="8">
    <source>
        <dbReference type="ARBA" id="ARBA00022989"/>
    </source>
</evidence>
<evidence type="ECO:0000256" key="6">
    <source>
        <dbReference type="ARBA" id="ARBA00022692"/>
    </source>
</evidence>
<dbReference type="GO" id="GO:0003954">
    <property type="term" value="F:NADH dehydrogenase activity"/>
    <property type="evidence" value="ECO:0007669"/>
    <property type="project" value="TreeGrafter"/>
</dbReference>
<keyword evidence="9" id="KW-0520">NAD</keyword>